<protein>
    <submittedName>
        <fullName evidence="1">Uncharacterized protein</fullName>
    </submittedName>
</protein>
<keyword evidence="2" id="KW-1185">Reference proteome</keyword>
<dbReference type="AlphaFoldDB" id="A0A6H1TWY1"/>
<organism evidence="1 2">
    <name type="scientific">Oxynema aestuarii AP17</name>
    <dbReference type="NCBI Taxonomy" id="2064643"/>
    <lineage>
        <taxon>Bacteria</taxon>
        <taxon>Bacillati</taxon>
        <taxon>Cyanobacteriota</taxon>
        <taxon>Cyanophyceae</taxon>
        <taxon>Oscillatoriophycideae</taxon>
        <taxon>Oscillatoriales</taxon>
        <taxon>Oscillatoriaceae</taxon>
        <taxon>Oxynema</taxon>
        <taxon>Oxynema aestuarii</taxon>
    </lineage>
</organism>
<evidence type="ECO:0000313" key="1">
    <source>
        <dbReference type="EMBL" id="QIZ69849.1"/>
    </source>
</evidence>
<reference evidence="1 2" key="1">
    <citation type="submission" date="2020-04" db="EMBL/GenBank/DDBJ databases">
        <authorList>
            <person name="Basu S."/>
            <person name="Maruthanayagam V."/>
            <person name="Chakraborty S."/>
            <person name="Pramanik A."/>
            <person name="Mukherjee J."/>
            <person name="Brink B."/>
        </authorList>
    </citation>
    <scope>NUCLEOTIDE SEQUENCE [LARGE SCALE GENOMIC DNA]</scope>
    <source>
        <strain evidence="1 2">AP17</strain>
    </source>
</reference>
<dbReference type="EMBL" id="CP051167">
    <property type="protein sequence ID" value="QIZ69849.1"/>
    <property type="molecule type" value="Genomic_DNA"/>
</dbReference>
<sequence length="57" mass="6400">MTPFESLPDNLSLPIAPTTAIERMARSQTGFIRKNPEPSIAPFNLHSRCLFHEGHPQ</sequence>
<dbReference type="Proteomes" id="UP000500857">
    <property type="component" value="Chromosome"/>
</dbReference>
<evidence type="ECO:0000313" key="2">
    <source>
        <dbReference type="Proteomes" id="UP000500857"/>
    </source>
</evidence>
<dbReference type="KEGG" id="oxy:HCG48_04020"/>
<name>A0A6H1TWY1_9CYAN</name>
<accession>A0A6H1TWY1</accession>
<proteinExistence type="predicted"/>
<gene>
    <name evidence="1" type="ORF">HCG48_04020</name>
</gene>